<evidence type="ECO:0000256" key="1">
    <source>
        <dbReference type="SAM" id="MobiDB-lite"/>
    </source>
</evidence>
<accession>A0A9D7XXX2</accession>
<dbReference type="Proteomes" id="UP000886632">
    <property type="component" value="Unassembled WGS sequence"/>
</dbReference>
<dbReference type="EMBL" id="JADKGK010000001">
    <property type="protein sequence ID" value="MBL0002462.1"/>
    <property type="molecule type" value="Genomic_DNA"/>
</dbReference>
<sequence>MTSTRLAQPPGHRPRRQMQQRRQHRWRVVIAGAPPRREVPGQPVAVLGKLDVVLDPAGHRLDDDRLQRADLVEHHLQLRNDLLGDALVEVEQESGSTPWSASAPATG</sequence>
<name>A0A9D7XXX2_9MICO</name>
<protein>
    <submittedName>
        <fullName evidence="2">Uncharacterized protein</fullName>
    </submittedName>
</protein>
<comment type="caution">
    <text evidence="2">The sequence shown here is derived from an EMBL/GenBank/DDBJ whole genome shotgun (WGS) entry which is preliminary data.</text>
</comment>
<feature type="region of interest" description="Disordered" evidence="1">
    <location>
        <begin position="1"/>
        <end position="23"/>
    </location>
</feature>
<feature type="compositionally biased region" description="Basic residues" evidence="1">
    <location>
        <begin position="12"/>
        <end position="23"/>
    </location>
</feature>
<reference evidence="2" key="1">
    <citation type="submission" date="2020-10" db="EMBL/GenBank/DDBJ databases">
        <title>Connecting structure to function with the recovery of over 1000 high-quality activated sludge metagenome-assembled genomes encoding full-length rRNA genes using long-read sequencing.</title>
        <authorList>
            <person name="Singleton C.M."/>
            <person name="Petriglieri F."/>
            <person name="Kristensen J.M."/>
            <person name="Kirkegaard R.H."/>
            <person name="Michaelsen T.Y."/>
            <person name="Andersen M.H."/>
            <person name="Karst S.M."/>
            <person name="Dueholm M.S."/>
            <person name="Nielsen P.H."/>
            <person name="Albertsen M."/>
        </authorList>
    </citation>
    <scope>NUCLEOTIDE SEQUENCE</scope>
    <source>
        <strain evidence="2">Ribe_18-Q3-R11-54_MAXAC.001</strain>
    </source>
</reference>
<evidence type="ECO:0000313" key="3">
    <source>
        <dbReference type="Proteomes" id="UP000886632"/>
    </source>
</evidence>
<dbReference type="AlphaFoldDB" id="A0A9D7XXX2"/>
<organism evidence="2 3">
    <name type="scientific">Candidatus Phosphoribacter hodrii</name>
    <dbReference type="NCBI Taxonomy" id="2953743"/>
    <lineage>
        <taxon>Bacteria</taxon>
        <taxon>Bacillati</taxon>
        <taxon>Actinomycetota</taxon>
        <taxon>Actinomycetes</taxon>
        <taxon>Micrococcales</taxon>
        <taxon>Dermatophilaceae</taxon>
        <taxon>Candidatus Phosphoribacter</taxon>
    </lineage>
</organism>
<gene>
    <name evidence="2" type="ORF">IPP00_00070</name>
</gene>
<proteinExistence type="predicted"/>
<evidence type="ECO:0000313" key="2">
    <source>
        <dbReference type="EMBL" id="MBL0002462.1"/>
    </source>
</evidence>